<name>A0A1X2IYC7_9FUNG</name>
<proteinExistence type="predicted"/>
<keyword evidence="1" id="KW-0472">Membrane</keyword>
<evidence type="ECO:0000313" key="2">
    <source>
        <dbReference type="EMBL" id="ORZ24336.1"/>
    </source>
</evidence>
<dbReference type="AlphaFoldDB" id="A0A1X2IYC7"/>
<accession>A0A1X2IYC7</accession>
<feature type="transmembrane region" description="Helical" evidence="1">
    <location>
        <begin position="99"/>
        <end position="118"/>
    </location>
</feature>
<dbReference type="Proteomes" id="UP000193560">
    <property type="component" value="Unassembled WGS sequence"/>
</dbReference>
<reference evidence="2 3" key="1">
    <citation type="submission" date="2016-07" db="EMBL/GenBank/DDBJ databases">
        <title>Pervasive Adenine N6-methylation of Active Genes in Fungi.</title>
        <authorList>
            <consortium name="DOE Joint Genome Institute"/>
            <person name="Mondo S.J."/>
            <person name="Dannebaum R.O."/>
            <person name="Kuo R.C."/>
            <person name="Labutti K."/>
            <person name="Haridas S."/>
            <person name="Kuo A."/>
            <person name="Salamov A."/>
            <person name="Ahrendt S.R."/>
            <person name="Lipzen A."/>
            <person name="Sullivan W."/>
            <person name="Andreopoulos W.B."/>
            <person name="Clum A."/>
            <person name="Lindquist E."/>
            <person name="Daum C."/>
            <person name="Ramamoorthy G.K."/>
            <person name="Gryganskyi A."/>
            <person name="Culley D."/>
            <person name="Magnuson J.K."/>
            <person name="James T.Y."/>
            <person name="O'Malley M.A."/>
            <person name="Stajich J.E."/>
            <person name="Spatafora J.W."/>
            <person name="Visel A."/>
            <person name="Grigoriev I.V."/>
        </authorList>
    </citation>
    <scope>NUCLEOTIDE SEQUENCE [LARGE SCALE GENOMIC DNA]</scope>
    <source>
        <strain evidence="2 3">NRRL 1336</strain>
    </source>
</reference>
<dbReference type="EMBL" id="MCGE01000002">
    <property type="protein sequence ID" value="ORZ24336.1"/>
    <property type="molecule type" value="Genomic_DNA"/>
</dbReference>
<feature type="transmembrane region" description="Helical" evidence="1">
    <location>
        <begin position="203"/>
        <end position="223"/>
    </location>
</feature>
<evidence type="ECO:0000256" key="1">
    <source>
        <dbReference type="SAM" id="Phobius"/>
    </source>
</evidence>
<feature type="transmembrane region" description="Helical" evidence="1">
    <location>
        <begin position="164"/>
        <end position="183"/>
    </location>
</feature>
<organism evidence="2 3">
    <name type="scientific">Absidia repens</name>
    <dbReference type="NCBI Taxonomy" id="90262"/>
    <lineage>
        <taxon>Eukaryota</taxon>
        <taxon>Fungi</taxon>
        <taxon>Fungi incertae sedis</taxon>
        <taxon>Mucoromycota</taxon>
        <taxon>Mucoromycotina</taxon>
        <taxon>Mucoromycetes</taxon>
        <taxon>Mucorales</taxon>
        <taxon>Cunninghamellaceae</taxon>
        <taxon>Absidia</taxon>
    </lineage>
</organism>
<keyword evidence="3" id="KW-1185">Reference proteome</keyword>
<sequence length="262" mass="29996">MQTSVPNRRYILHSFGNISLHILLELVLPVGLYYVFRTFLSPLLSLLLAGVPAALIVTFKGIYEHKVLMTGVLTLVGFVVSAMLATLQADPKLYLLRESTMTLAMGFMLLMTLLPLQIKHHKLRPFMFYVARQMAVSGSITYDDNNTVREHWDWFWDAWPKFRLFFRLLTGVWAAGLISEFLVRVVLLESLDDVDEVIYYSNMYMFVVLVILGTLTISSTLLLRHLYNRKQSKIRDAEQRSEIERIIQEAAHEEPLAGGPSA</sequence>
<evidence type="ECO:0008006" key="4">
    <source>
        <dbReference type="Google" id="ProtNLM"/>
    </source>
</evidence>
<protein>
    <recommendedName>
        <fullName evidence="4">Transmembrane protein</fullName>
    </recommendedName>
</protein>
<dbReference type="NCBIfam" id="NF041646">
    <property type="entry name" value="VC0807_fam"/>
    <property type="match status" value="1"/>
</dbReference>
<evidence type="ECO:0000313" key="3">
    <source>
        <dbReference type="Proteomes" id="UP000193560"/>
    </source>
</evidence>
<feature type="transmembrane region" description="Helical" evidence="1">
    <location>
        <begin position="42"/>
        <end position="60"/>
    </location>
</feature>
<keyword evidence="1" id="KW-0812">Transmembrane</keyword>
<comment type="caution">
    <text evidence="2">The sequence shown here is derived from an EMBL/GenBank/DDBJ whole genome shotgun (WGS) entry which is preliminary data.</text>
</comment>
<keyword evidence="1" id="KW-1133">Transmembrane helix</keyword>
<gene>
    <name evidence="2" type="ORF">BCR42DRAFT_316909</name>
</gene>
<feature type="transmembrane region" description="Helical" evidence="1">
    <location>
        <begin position="12"/>
        <end position="36"/>
    </location>
</feature>
<feature type="transmembrane region" description="Helical" evidence="1">
    <location>
        <begin position="67"/>
        <end position="87"/>
    </location>
</feature>
<dbReference type="OrthoDB" id="2352759at2759"/>